<feature type="domain" description="Integrase SAM-like N-terminal" evidence="3">
    <location>
        <begin position="127"/>
        <end position="209"/>
    </location>
</feature>
<evidence type="ECO:0000256" key="1">
    <source>
        <dbReference type="ARBA" id="ARBA00008857"/>
    </source>
</evidence>
<gene>
    <name evidence="4" type="ORF">SAMN02745120_0157</name>
</gene>
<name>A0A1T5DUW4_9FIRM</name>
<dbReference type="OrthoDB" id="2217146at2"/>
<proteinExistence type="inferred from homology"/>
<protein>
    <submittedName>
        <fullName evidence="4">Site-specific recombinase XerD</fullName>
    </submittedName>
</protein>
<evidence type="ECO:0000313" key="4">
    <source>
        <dbReference type="EMBL" id="SKB75464.1"/>
    </source>
</evidence>
<evidence type="ECO:0000256" key="2">
    <source>
        <dbReference type="ARBA" id="ARBA00023125"/>
    </source>
</evidence>
<dbReference type="GO" id="GO:0003677">
    <property type="term" value="F:DNA binding"/>
    <property type="evidence" value="ECO:0007669"/>
    <property type="project" value="UniProtKB-KW"/>
</dbReference>
<comment type="similarity">
    <text evidence="1">Belongs to the 'phage' integrase family.</text>
</comment>
<evidence type="ECO:0000259" key="3">
    <source>
        <dbReference type="Pfam" id="PF02899"/>
    </source>
</evidence>
<dbReference type="AlphaFoldDB" id="A0A1T5DUW4"/>
<dbReference type="GO" id="GO:0015074">
    <property type="term" value="P:DNA integration"/>
    <property type="evidence" value="ECO:0007669"/>
    <property type="project" value="InterPro"/>
</dbReference>
<dbReference type="RefSeq" id="WP_079590873.1">
    <property type="nucleotide sequence ID" value="NZ_FUYN01000017.1"/>
</dbReference>
<accession>A0A1T5DUW4</accession>
<reference evidence="5" key="1">
    <citation type="submission" date="2017-02" db="EMBL/GenBank/DDBJ databases">
        <authorList>
            <person name="Varghese N."/>
            <person name="Submissions S."/>
        </authorList>
    </citation>
    <scope>NUCLEOTIDE SEQUENCE [LARGE SCALE GENOMIC DNA]</scope>
    <source>
        <strain evidence="5">ATCC 35199</strain>
    </source>
</reference>
<keyword evidence="5" id="KW-1185">Reference proteome</keyword>
<dbReference type="InterPro" id="IPR010998">
    <property type="entry name" value="Integrase_recombinase_N"/>
</dbReference>
<keyword evidence="2" id="KW-0238">DNA-binding</keyword>
<dbReference type="Proteomes" id="UP000243406">
    <property type="component" value="Unassembled WGS sequence"/>
</dbReference>
<dbReference type="Pfam" id="PF02899">
    <property type="entry name" value="Phage_int_SAM_1"/>
    <property type="match status" value="1"/>
</dbReference>
<organism evidence="4 5">
    <name type="scientific">Acetoanaerobium noterae</name>
    <dbReference type="NCBI Taxonomy" id="745369"/>
    <lineage>
        <taxon>Bacteria</taxon>
        <taxon>Bacillati</taxon>
        <taxon>Bacillota</taxon>
        <taxon>Clostridia</taxon>
        <taxon>Peptostreptococcales</taxon>
        <taxon>Filifactoraceae</taxon>
        <taxon>Acetoanaerobium</taxon>
    </lineage>
</organism>
<dbReference type="EMBL" id="FUYN01000017">
    <property type="protein sequence ID" value="SKB75464.1"/>
    <property type="molecule type" value="Genomic_DNA"/>
</dbReference>
<dbReference type="SUPFAM" id="SSF56349">
    <property type="entry name" value="DNA breaking-rejoining enzymes"/>
    <property type="match status" value="1"/>
</dbReference>
<sequence length="380" mass="44562">MGNLKKQIGFKVKQKFKTEIKNGIDMQKVADKFVNYCHQNNISTLYEVNHSTIQNYLTQENYNPSDKLFVERIFTDKRLEIASKKTFEPSKPLGVQIHYKMQSMLKIGASKHDDKMVIRSFARQNNLYVNPLKNAGIHSYQTYTNYKQTSKEFTKWLEQKYPDIKAIEQINKDHAKEYLLSRQEKGLSAWTTDKDLAALNKVFEFNMTKKEVGLDRKRYTDSVRSRKDSIMDKEYNPKNYENQITIAQATGIRRQSMLKITSQNFNRDITGKIISITVKEKGGKTRDAKVLEKYQDKLTKIVDKIILEKGNYAPLFEKYPRAIDNHAFRAEYARNLYKELIEKAGSTKNDFYGYDKQIVKEVSKNLGHERETIVIQSYFR</sequence>
<dbReference type="InterPro" id="IPR011010">
    <property type="entry name" value="DNA_brk_join_enz"/>
</dbReference>
<evidence type="ECO:0000313" key="5">
    <source>
        <dbReference type="Proteomes" id="UP000243406"/>
    </source>
</evidence>
<dbReference type="Gene3D" id="1.10.150.130">
    <property type="match status" value="1"/>
</dbReference>
<dbReference type="InterPro" id="IPR004107">
    <property type="entry name" value="Integrase_SAM-like_N"/>
</dbReference>